<dbReference type="InterPro" id="IPR039753">
    <property type="entry name" value="RG7MT1"/>
</dbReference>
<evidence type="ECO:0000256" key="11">
    <source>
        <dbReference type="ARBA" id="ARBA00049739"/>
    </source>
</evidence>
<evidence type="ECO:0000259" key="13">
    <source>
        <dbReference type="PROSITE" id="PS51562"/>
    </source>
</evidence>
<organism evidence="14 15">
    <name type="scientific">Macrolepiota fuliginosa MF-IS2</name>
    <dbReference type="NCBI Taxonomy" id="1400762"/>
    <lineage>
        <taxon>Eukaryota</taxon>
        <taxon>Fungi</taxon>
        <taxon>Dikarya</taxon>
        <taxon>Basidiomycota</taxon>
        <taxon>Agaricomycotina</taxon>
        <taxon>Agaricomycetes</taxon>
        <taxon>Agaricomycetidae</taxon>
        <taxon>Agaricales</taxon>
        <taxon>Agaricineae</taxon>
        <taxon>Agaricaceae</taxon>
        <taxon>Macrolepiota</taxon>
    </lineage>
</organism>
<dbReference type="Proteomes" id="UP000807342">
    <property type="component" value="Unassembled WGS sequence"/>
</dbReference>
<keyword evidence="7" id="KW-0506">mRNA capping</keyword>
<name>A0A9P5XHV7_9AGAR</name>
<keyword evidence="3" id="KW-0489">Methyltransferase</keyword>
<comment type="function">
    <text evidence="1">Responsible for methylating the 5'-cap structure of mRNAs.</text>
</comment>
<evidence type="ECO:0000313" key="14">
    <source>
        <dbReference type="EMBL" id="KAF9451198.1"/>
    </source>
</evidence>
<dbReference type="GO" id="GO:0003723">
    <property type="term" value="F:RNA binding"/>
    <property type="evidence" value="ECO:0007669"/>
    <property type="project" value="UniProtKB-KW"/>
</dbReference>
<accession>A0A9P5XHV7</accession>
<evidence type="ECO:0000256" key="4">
    <source>
        <dbReference type="ARBA" id="ARBA00022679"/>
    </source>
</evidence>
<evidence type="ECO:0000313" key="15">
    <source>
        <dbReference type="Proteomes" id="UP000807342"/>
    </source>
</evidence>
<keyword evidence="15" id="KW-1185">Reference proteome</keyword>
<dbReference type="EMBL" id="MU151089">
    <property type="protein sequence ID" value="KAF9451198.1"/>
    <property type="molecule type" value="Genomic_DNA"/>
</dbReference>
<dbReference type="InterPro" id="IPR029063">
    <property type="entry name" value="SAM-dependent_MTases_sf"/>
</dbReference>
<feature type="compositionally biased region" description="Polar residues" evidence="12">
    <location>
        <begin position="107"/>
        <end position="125"/>
    </location>
</feature>
<reference evidence="14" key="1">
    <citation type="submission" date="2020-11" db="EMBL/GenBank/DDBJ databases">
        <authorList>
            <consortium name="DOE Joint Genome Institute"/>
            <person name="Ahrendt S."/>
            <person name="Riley R."/>
            <person name="Andreopoulos W."/>
            <person name="Labutti K."/>
            <person name="Pangilinan J."/>
            <person name="Ruiz-Duenas F.J."/>
            <person name="Barrasa J.M."/>
            <person name="Sanchez-Garcia M."/>
            <person name="Camarero S."/>
            <person name="Miyauchi S."/>
            <person name="Serrano A."/>
            <person name="Linde D."/>
            <person name="Babiker R."/>
            <person name="Drula E."/>
            <person name="Ayuso-Fernandez I."/>
            <person name="Pacheco R."/>
            <person name="Padilla G."/>
            <person name="Ferreira P."/>
            <person name="Barriuso J."/>
            <person name="Kellner H."/>
            <person name="Castanera R."/>
            <person name="Alfaro M."/>
            <person name="Ramirez L."/>
            <person name="Pisabarro A.G."/>
            <person name="Kuo A."/>
            <person name="Tritt A."/>
            <person name="Lipzen A."/>
            <person name="He G."/>
            <person name="Yan M."/>
            <person name="Ng V."/>
            <person name="Cullen D."/>
            <person name="Martin F."/>
            <person name="Rosso M.-N."/>
            <person name="Henrissat B."/>
            <person name="Hibbett D."/>
            <person name="Martinez A.T."/>
            <person name="Grigoriev I.V."/>
        </authorList>
    </citation>
    <scope>NUCLEOTIDE SEQUENCE</scope>
    <source>
        <strain evidence="14">MF-IS2</strain>
    </source>
</reference>
<dbReference type="InterPro" id="IPR004971">
    <property type="entry name" value="mRNA_G-N7_MeTrfase_dom"/>
</dbReference>
<evidence type="ECO:0000256" key="2">
    <source>
        <dbReference type="ARBA" id="ARBA00011926"/>
    </source>
</evidence>
<feature type="region of interest" description="Disordered" evidence="12">
    <location>
        <begin position="1"/>
        <end position="129"/>
    </location>
</feature>
<comment type="caution">
    <text evidence="14">The sequence shown here is derived from an EMBL/GenBank/DDBJ whole genome shotgun (WGS) entry which is preliminary data.</text>
</comment>
<comment type="catalytic activity">
    <reaction evidence="10">
        <text>a 5'-end (5'-triphosphoguanosine)-ribonucleoside in mRNA + S-adenosyl-L-methionine = a 5'-end (N(7)-methyl 5'-triphosphoguanosine)-ribonucleoside in mRNA + S-adenosyl-L-homocysteine</text>
        <dbReference type="Rhea" id="RHEA:67008"/>
        <dbReference type="Rhea" id="RHEA-COMP:17166"/>
        <dbReference type="Rhea" id="RHEA-COMP:17167"/>
        <dbReference type="ChEBI" id="CHEBI:57856"/>
        <dbReference type="ChEBI" id="CHEBI:59789"/>
        <dbReference type="ChEBI" id="CHEBI:156461"/>
        <dbReference type="ChEBI" id="CHEBI:167617"/>
        <dbReference type="EC" id="2.1.1.56"/>
    </reaction>
</comment>
<evidence type="ECO:0000256" key="1">
    <source>
        <dbReference type="ARBA" id="ARBA00003378"/>
    </source>
</evidence>
<keyword evidence="6" id="KW-0694">RNA-binding</keyword>
<dbReference type="InterPro" id="IPR019191">
    <property type="entry name" value="Essential_protein_Yae1_N"/>
</dbReference>
<feature type="domain" description="MRNA cap 0 methyltransferase" evidence="13">
    <location>
        <begin position="204"/>
        <end position="489"/>
    </location>
</feature>
<dbReference type="AlphaFoldDB" id="A0A9P5XHV7"/>
<feature type="region of interest" description="Disordered" evidence="12">
    <location>
        <begin position="623"/>
        <end position="648"/>
    </location>
</feature>
<gene>
    <name evidence="14" type="ORF">P691DRAFT_757476</name>
</gene>
<dbReference type="PROSITE" id="PS51562">
    <property type="entry name" value="RNA_CAP0_MT"/>
    <property type="match status" value="1"/>
</dbReference>
<dbReference type="PANTHER" id="PTHR12189">
    <property type="entry name" value="MRNA GUANINE-7- METHYLTRANSFERASE"/>
    <property type="match status" value="1"/>
</dbReference>
<evidence type="ECO:0000256" key="3">
    <source>
        <dbReference type="ARBA" id="ARBA00022603"/>
    </source>
</evidence>
<evidence type="ECO:0000256" key="8">
    <source>
        <dbReference type="ARBA" id="ARBA00032772"/>
    </source>
</evidence>
<dbReference type="Pfam" id="PF03291">
    <property type="entry name" value="mRNA_G-N7_MeTrfase"/>
    <property type="match status" value="1"/>
</dbReference>
<evidence type="ECO:0000256" key="5">
    <source>
        <dbReference type="ARBA" id="ARBA00022691"/>
    </source>
</evidence>
<dbReference type="PANTHER" id="PTHR12189:SF2">
    <property type="entry name" value="MRNA CAP GUANINE-N7 METHYLTRANSFERASE"/>
    <property type="match status" value="1"/>
</dbReference>
<dbReference type="GO" id="GO:0004482">
    <property type="term" value="F:mRNA 5'-cap (guanine-N7-)-methyltransferase activity"/>
    <property type="evidence" value="ECO:0007669"/>
    <property type="project" value="UniProtKB-EC"/>
</dbReference>
<keyword evidence="4" id="KW-0808">Transferase</keyword>
<evidence type="ECO:0000256" key="7">
    <source>
        <dbReference type="ARBA" id="ARBA00023042"/>
    </source>
</evidence>
<keyword evidence="5" id="KW-0949">S-adenosyl-L-methionine</keyword>
<dbReference type="Pfam" id="PF09811">
    <property type="entry name" value="Yae1_N"/>
    <property type="match status" value="1"/>
</dbReference>
<dbReference type="CDD" id="cd02440">
    <property type="entry name" value="AdoMet_MTases"/>
    <property type="match status" value="1"/>
</dbReference>
<dbReference type="OrthoDB" id="10248867at2759"/>
<evidence type="ECO:0000256" key="9">
    <source>
        <dbReference type="ARBA" id="ARBA00033387"/>
    </source>
</evidence>
<keyword evidence="7" id="KW-0507">mRNA processing</keyword>
<protein>
    <recommendedName>
        <fullName evidence="11">mRNA cap guanine-N(7) methyltransferase</fullName>
        <ecNumber evidence="2">2.1.1.56</ecNumber>
    </recommendedName>
    <alternativeName>
        <fullName evidence="8">mRNA (guanine-N(7))-methyltransferase</fullName>
    </alternativeName>
    <alternativeName>
        <fullName evidence="9">mRNA cap methyltransferase</fullName>
    </alternativeName>
</protein>
<feature type="compositionally biased region" description="Low complexity" evidence="12">
    <location>
        <begin position="87"/>
        <end position="100"/>
    </location>
</feature>
<dbReference type="Gene3D" id="3.40.50.150">
    <property type="entry name" value="Vaccinia Virus protein VP39"/>
    <property type="match status" value="1"/>
</dbReference>
<feature type="compositionally biased region" description="Polar residues" evidence="12">
    <location>
        <begin position="624"/>
        <end position="641"/>
    </location>
</feature>
<dbReference type="GO" id="GO:0005634">
    <property type="term" value="C:nucleus"/>
    <property type="evidence" value="ECO:0007669"/>
    <property type="project" value="TreeGrafter"/>
</dbReference>
<sequence>MPSPSLTRRATDLSMLLNTDSAPPPPHRAPASTLSHILHSSPGDDKLATSPPFRRTSHHQFQVPDSLAYPLEPHYKERSSSPNRLFPDSPRSRPSSSSSHAPPPPSTARNTTSPMLSPRTTSTLPYNPKKRITPAASVMVPLSPAEIQMFNNYCGKGAARLLKRKRAASDELDHPSKRHAGDVNVVVDHYNSRPDVGVVQRQESPIIGLKNFNNWVKSVLITRFAHPVFAKSLHVQGRMRGKILDMGCGKGGDLTKWAKAKIRELCGVDIAAVSVDQARDRWNTLRPPKFDATFAALDCYSESISRAFSPARLVQPFDVVSMQFCMHYAFETVQKARTMLDNVTRHLRPGGVFIGTIPNSELLLEMLDSLPPNQKDLSWGNDVYTIRFEDREKKPMFGHKYTFFLRDAVENVPEYVVRWDNFVKMASDYKLDLLYKKEFHEVFEENQEDPEFGPLMVRMKVVDSNGESSMDEHQWEAANLYIAARESIMAESFDLESLVHVEQTFYETGYQDGYDHGRIHGLIEGRALGREKGYEMWEELGFYEGFASTWKTFLSQHSTSDDDRILNNTIRLLELVHQFPKINPSAGNTSSELDISQLLSRIRSRYKVLCSSLGVRPTLRAAISDQTQPTGDETTNVNGDGQDSRPKVWPVLSQLNPSVTNQDLSY</sequence>
<dbReference type="EC" id="2.1.1.56" evidence="2"/>
<evidence type="ECO:0000256" key="10">
    <source>
        <dbReference type="ARBA" id="ARBA00044712"/>
    </source>
</evidence>
<evidence type="ECO:0000256" key="6">
    <source>
        <dbReference type="ARBA" id="ARBA00022884"/>
    </source>
</evidence>
<evidence type="ECO:0000256" key="12">
    <source>
        <dbReference type="SAM" id="MobiDB-lite"/>
    </source>
</evidence>
<dbReference type="SUPFAM" id="SSF53335">
    <property type="entry name" value="S-adenosyl-L-methionine-dependent methyltransferases"/>
    <property type="match status" value="1"/>
</dbReference>
<proteinExistence type="predicted"/>